<dbReference type="RefSeq" id="WP_307185294.1">
    <property type="nucleotide sequence ID" value="NZ_JAUTBA010000001.1"/>
</dbReference>
<feature type="domain" description="Transposase InsH N-terminal" evidence="1">
    <location>
        <begin position="30"/>
        <end position="118"/>
    </location>
</feature>
<dbReference type="InterPro" id="IPR008490">
    <property type="entry name" value="Transposase_InsH_N"/>
</dbReference>
<sequence length="148" mass="17148">MYNISETFMVKRNSFKPYYQDQLMVIPSILDELVSRLNPVRIVNDVINRINIQRLLDAYKIKCSSSYYTKMLLNMLVYGYISNVCSSRKLGVACLENINFMWLSGMSFPAHNAIKRFRGIRLKDVLRNIFEEVVKLLADAGLLKTVVI</sequence>
<reference evidence="2 3" key="1">
    <citation type="submission" date="2023-07" db="EMBL/GenBank/DDBJ databases">
        <title>Functional and genomic diversity of the sorghum phyllosphere microbiome.</title>
        <authorList>
            <person name="Shade A."/>
        </authorList>
    </citation>
    <scope>NUCLEOTIDE SEQUENCE [LARGE SCALE GENOMIC DNA]</scope>
    <source>
        <strain evidence="2 3">SORGH_AS_0892</strain>
    </source>
</reference>
<name>A0ABU0U3G4_9SPHI</name>
<evidence type="ECO:0000313" key="2">
    <source>
        <dbReference type="EMBL" id="MDQ1149483.1"/>
    </source>
</evidence>
<dbReference type="PANTHER" id="PTHR33408">
    <property type="entry name" value="TRANSPOSASE"/>
    <property type="match status" value="1"/>
</dbReference>
<dbReference type="Proteomes" id="UP001244640">
    <property type="component" value="Unassembled WGS sequence"/>
</dbReference>
<dbReference type="Pfam" id="PF05598">
    <property type="entry name" value="DUF772"/>
    <property type="match status" value="1"/>
</dbReference>
<keyword evidence="3" id="KW-1185">Reference proteome</keyword>
<accession>A0ABU0U3G4</accession>
<protein>
    <submittedName>
        <fullName evidence="2">Transposase</fullName>
    </submittedName>
</protein>
<proteinExistence type="predicted"/>
<comment type="caution">
    <text evidence="2">The sequence shown here is derived from an EMBL/GenBank/DDBJ whole genome shotgun (WGS) entry which is preliminary data.</text>
</comment>
<evidence type="ECO:0000259" key="1">
    <source>
        <dbReference type="Pfam" id="PF05598"/>
    </source>
</evidence>
<dbReference type="EMBL" id="JAUTBA010000001">
    <property type="protein sequence ID" value="MDQ1149483.1"/>
    <property type="molecule type" value="Genomic_DNA"/>
</dbReference>
<gene>
    <name evidence="2" type="ORF">QE382_001467</name>
</gene>
<organism evidence="2 3">
    <name type="scientific">Sphingobacterium zeae</name>
    <dbReference type="NCBI Taxonomy" id="1776859"/>
    <lineage>
        <taxon>Bacteria</taxon>
        <taxon>Pseudomonadati</taxon>
        <taxon>Bacteroidota</taxon>
        <taxon>Sphingobacteriia</taxon>
        <taxon>Sphingobacteriales</taxon>
        <taxon>Sphingobacteriaceae</taxon>
        <taxon>Sphingobacterium</taxon>
    </lineage>
</organism>
<evidence type="ECO:0000313" key="3">
    <source>
        <dbReference type="Proteomes" id="UP001244640"/>
    </source>
</evidence>